<name>A0A448ZYQ2_METSV</name>
<feature type="transmembrane region" description="Helical" evidence="1">
    <location>
        <begin position="258"/>
        <end position="284"/>
    </location>
</feature>
<proteinExistence type="predicted"/>
<evidence type="ECO:0000313" key="2">
    <source>
        <dbReference type="EMBL" id="VEU56368.1"/>
    </source>
</evidence>
<feature type="transmembrane region" description="Helical" evidence="1">
    <location>
        <begin position="34"/>
        <end position="55"/>
    </location>
</feature>
<reference evidence="2" key="1">
    <citation type="submission" date="2019-01" db="EMBL/GenBank/DDBJ databases">
        <authorList>
            <consortium name="Pathogen Informatics"/>
        </authorList>
    </citation>
    <scope>NUCLEOTIDE SEQUENCE [LARGE SCALE GENOMIC DNA]</scope>
    <source>
        <strain evidence="2">NCTC10113</strain>
    </source>
</reference>
<organism evidence="2">
    <name type="scientific">Metamycoplasma salivarium</name>
    <name type="common">Mycoplasma salivarium</name>
    <dbReference type="NCBI Taxonomy" id="2124"/>
    <lineage>
        <taxon>Bacteria</taxon>
        <taxon>Bacillati</taxon>
        <taxon>Mycoplasmatota</taxon>
        <taxon>Mycoplasmoidales</taxon>
        <taxon>Metamycoplasmataceae</taxon>
        <taxon>Metamycoplasma</taxon>
    </lineage>
</organism>
<geneLocation type="plasmid" evidence="2">
    <name>2</name>
</geneLocation>
<keyword evidence="2" id="KW-0614">Plasmid</keyword>
<keyword evidence="1" id="KW-0812">Transmembrane</keyword>
<evidence type="ECO:0000256" key="1">
    <source>
        <dbReference type="SAM" id="Phobius"/>
    </source>
</evidence>
<protein>
    <recommendedName>
        <fullName evidence="3">Transmembrane protein</fullName>
    </recommendedName>
</protein>
<feature type="transmembrane region" description="Helical" evidence="1">
    <location>
        <begin position="143"/>
        <end position="161"/>
    </location>
</feature>
<keyword evidence="1" id="KW-1133">Transmembrane helix</keyword>
<feature type="transmembrane region" description="Helical" evidence="1">
    <location>
        <begin position="181"/>
        <end position="206"/>
    </location>
</feature>
<feature type="transmembrane region" description="Helical" evidence="1">
    <location>
        <begin position="6"/>
        <end position="22"/>
    </location>
</feature>
<dbReference type="RefSeq" id="WP_024544265.1">
    <property type="nucleotide sequence ID" value="NZ_BPLV01000001.1"/>
</dbReference>
<evidence type="ECO:0008006" key="3">
    <source>
        <dbReference type="Google" id="ProtNLM"/>
    </source>
</evidence>
<dbReference type="AlphaFoldDB" id="A0A448ZYQ2"/>
<accession>A0A448ZYQ2</accession>
<dbReference type="EMBL" id="LR214939">
    <property type="protein sequence ID" value="VEU56368.1"/>
    <property type="molecule type" value="Genomic_DNA"/>
</dbReference>
<sequence length="309" mass="36383">MNLSIYRVLPISGNLFYLLLLKKSEQKIDKKYKNFSLSLLIISTICMLALVGFILYEWLIHLYHLDNYIKNTSTIRISIASLIFGISTLCFVFHILLFKYKLELVCNFLIQSTTNFDFKIANQTNMQINLLIKGDKQLLTINILRITNLISAICVEMFMFISTLSWKRMLIFYHDIHMTSIVMLFNIGKYILFDIVLYYLLIVIPFKINVTSKDNFDRDWYTSWNLFRWYLTLYVNIISIFLTIWFDCLNIKGDAWGAIAFFVLPPICLGISYIFKCIFYGIWLEKKTNLTNGKIVLYSIVPFMLAPVY</sequence>
<gene>
    <name evidence="2" type="ORF">NCTC10113_01272</name>
</gene>
<feature type="transmembrane region" description="Helical" evidence="1">
    <location>
        <begin position="75"/>
        <end position="98"/>
    </location>
</feature>
<feature type="transmembrane region" description="Helical" evidence="1">
    <location>
        <begin position="227"/>
        <end position="246"/>
    </location>
</feature>
<keyword evidence="1" id="KW-0472">Membrane</keyword>